<organism evidence="1">
    <name type="scientific">marine metagenome</name>
    <dbReference type="NCBI Taxonomy" id="408172"/>
    <lineage>
        <taxon>unclassified sequences</taxon>
        <taxon>metagenomes</taxon>
        <taxon>ecological metagenomes</taxon>
    </lineage>
</organism>
<name>A0A382IER5_9ZZZZ</name>
<protein>
    <submittedName>
        <fullName evidence="1">Uncharacterized protein</fullName>
    </submittedName>
</protein>
<gene>
    <name evidence="1" type="ORF">METZ01_LOCUS250633</name>
</gene>
<accession>A0A382IER5</accession>
<reference evidence="1" key="1">
    <citation type="submission" date="2018-05" db="EMBL/GenBank/DDBJ databases">
        <authorList>
            <person name="Lanie J.A."/>
            <person name="Ng W.-L."/>
            <person name="Kazmierczak K.M."/>
            <person name="Andrzejewski T.M."/>
            <person name="Davidsen T.M."/>
            <person name="Wayne K.J."/>
            <person name="Tettelin H."/>
            <person name="Glass J.I."/>
            <person name="Rusch D."/>
            <person name="Podicherti R."/>
            <person name="Tsui H.-C.T."/>
            <person name="Winkler M.E."/>
        </authorList>
    </citation>
    <scope>NUCLEOTIDE SEQUENCE</scope>
</reference>
<dbReference type="AlphaFoldDB" id="A0A382IER5"/>
<sequence length="32" mass="3886">MTIPVIFVYYLEKSTGVKKIIKYMFNKYKLLL</sequence>
<feature type="non-terminal residue" evidence="1">
    <location>
        <position position="1"/>
    </location>
</feature>
<evidence type="ECO:0000313" key="1">
    <source>
        <dbReference type="EMBL" id="SVB97779.1"/>
    </source>
</evidence>
<proteinExistence type="predicted"/>
<dbReference type="EMBL" id="UINC01066754">
    <property type="protein sequence ID" value="SVB97779.1"/>
    <property type="molecule type" value="Genomic_DNA"/>
</dbReference>
<feature type="non-terminal residue" evidence="1">
    <location>
        <position position="32"/>
    </location>
</feature>